<sequence length="84" mass="9452">MDYGYQVDPVFLDLTKAFGRVNHKSHLNIVIVIEAMEDIIVQAAASGWQRMPLPLMGSTNYAARNCDFRCLVCILSDEIDSMKT</sequence>
<comment type="caution">
    <text evidence="1">The sequence shown here is derived from an EMBL/GenBank/DDBJ whole genome shotgun (WGS) entry which is preliminary data.</text>
</comment>
<keyword evidence="2" id="KW-1185">Reference proteome</keyword>
<reference evidence="1" key="2">
    <citation type="submission" date="2017-10" db="EMBL/GenBank/DDBJ databases">
        <title>Ladona fulva Genome sequencing and assembly.</title>
        <authorList>
            <person name="Murali S."/>
            <person name="Richards S."/>
            <person name="Bandaranaike D."/>
            <person name="Bellair M."/>
            <person name="Blankenburg K."/>
            <person name="Chao H."/>
            <person name="Dinh H."/>
            <person name="Doddapaneni H."/>
            <person name="Dugan-Rocha S."/>
            <person name="Elkadiri S."/>
            <person name="Gnanaolivu R."/>
            <person name="Hernandez B."/>
            <person name="Skinner E."/>
            <person name="Javaid M."/>
            <person name="Lee S."/>
            <person name="Li M."/>
            <person name="Ming W."/>
            <person name="Munidasa M."/>
            <person name="Muniz J."/>
            <person name="Nguyen L."/>
            <person name="Hughes D."/>
            <person name="Osuji N."/>
            <person name="Pu L.-L."/>
            <person name="Puazo M."/>
            <person name="Qu C."/>
            <person name="Quiroz J."/>
            <person name="Raj R."/>
            <person name="Weissenberger G."/>
            <person name="Xin Y."/>
            <person name="Zou X."/>
            <person name="Han Y."/>
            <person name="Worley K."/>
            <person name="Muzny D."/>
            <person name="Gibbs R."/>
        </authorList>
    </citation>
    <scope>NUCLEOTIDE SEQUENCE</scope>
    <source>
        <strain evidence="1">Sampled in the wild</strain>
    </source>
</reference>
<dbReference type="AlphaFoldDB" id="A0A8K0KJ25"/>
<name>A0A8K0KJ25_LADFU</name>
<protein>
    <submittedName>
        <fullName evidence="1">Uncharacterized protein</fullName>
    </submittedName>
</protein>
<accession>A0A8K0KJ25</accession>
<dbReference type="EMBL" id="KZ308912">
    <property type="protein sequence ID" value="KAG8235467.1"/>
    <property type="molecule type" value="Genomic_DNA"/>
</dbReference>
<organism evidence="1 2">
    <name type="scientific">Ladona fulva</name>
    <name type="common">Scarce chaser dragonfly</name>
    <name type="synonym">Libellula fulva</name>
    <dbReference type="NCBI Taxonomy" id="123851"/>
    <lineage>
        <taxon>Eukaryota</taxon>
        <taxon>Metazoa</taxon>
        <taxon>Ecdysozoa</taxon>
        <taxon>Arthropoda</taxon>
        <taxon>Hexapoda</taxon>
        <taxon>Insecta</taxon>
        <taxon>Pterygota</taxon>
        <taxon>Palaeoptera</taxon>
        <taxon>Odonata</taxon>
        <taxon>Epiprocta</taxon>
        <taxon>Anisoptera</taxon>
        <taxon>Libelluloidea</taxon>
        <taxon>Libellulidae</taxon>
        <taxon>Ladona</taxon>
    </lineage>
</organism>
<reference evidence="1" key="1">
    <citation type="submission" date="2013-04" db="EMBL/GenBank/DDBJ databases">
        <authorList>
            <person name="Qu J."/>
            <person name="Murali S.C."/>
            <person name="Bandaranaike D."/>
            <person name="Bellair M."/>
            <person name="Blankenburg K."/>
            <person name="Chao H."/>
            <person name="Dinh H."/>
            <person name="Doddapaneni H."/>
            <person name="Downs B."/>
            <person name="Dugan-Rocha S."/>
            <person name="Elkadiri S."/>
            <person name="Gnanaolivu R.D."/>
            <person name="Hernandez B."/>
            <person name="Javaid M."/>
            <person name="Jayaseelan J.C."/>
            <person name="Lee S."/>
            <person name="Li M."/>
            <person name="Ming W."/>
            <person name="Munidasa M."/>
            <person name="Muniz J."/>
            <person name="Nguyen L."/>
            <person name="Ongeri F."/>
            <person name="Osuji N."/>
            <person name="Pu L.-L."/>
            <person name="Puazo M."/>
            <person name="Qu C."/>
            <person name="Quiroz J."/>
            <person name="Raj R."/>
            <person name="Weissenberger G."/>
            <person name="Xin Y."/>
            <person name="Zou X."/>
            <person name="Han Y."/>
            <person name="Richards S."/>
            <person name="Worley K."/>
            <person name="Muzny D."/>
            <person name="Gibbs R."/>
        </authorList>
    </citation>
    <scope>NUCLEOTIDE SEQUENCE</scope>
    <source>
        <strain evidence="1">Sampled in the wild</strain>
    </source>
</reference>
<proteinExistence type="predicted"/>
<evidence type="ECO:0000313" key="2">
    <source>
        <dbReference type="Proteomes" id="UP000792457"/>
    </source>
</evidence>
<gene>
    <name evidence="1" type="ORF">J437_LFUL014097</name>
</gene>
<evidence type="ECO:0000313" key="1">
    <source>
        <dbReference type="EMBL" id="KAG8235467.1"/>
    </source>
</evidence>
<dbReference type="Proteomes" id="UP000792457">
    <property type="component" value="Unassembled WGS sequence"/>
</dbReference>